<dbReference type="GO" id="GO:0040029">
    <property type="term" value="P:epigenetic regulation of gene expression"/>
    <property type="evidence" value="ECO:0007669"/>
    <property type="project" value="TreeGrafter"/>
</dbReference>
<dbReference type="Gene3D" id="3.40.800.20">
    <property type="entry name" value="Histone deacetylase domain"/>
    <property type="match status" value="1"/>
</dbReference>
<reference evidence="8" key="1">
    <citation type="submission" date="2018-07" db="EMBL/GenBank/DDBJ databases">
        <authorList>
            <person name="Safronova V.I."/>
            <person name="Chirak E.R."/>
            <person name="Sazanova A.L."/>
        </authorList>
    </citation>
    <scope>NUCLEOTIDE SEQUENCE [LARGE SCALE GENOMIC DNA]</scope>
    <source>
        <strain evidence="8">RCAM04685</strain>
    </source>
</reference>
<keyword evidence="8" id="KW-1185">Reference proteome</keyword>
<dbReference type="Proteomes" id="UP000255207">
    <property type="component" value="Unassembled WGS sequence"/>
</dbReference>
<dbReference type="PRINTS" id="PR01270">
    <property type="entry name" value="HDASUPER"/>
</dbReference>
<dbReference type="GO" id="GO:0046872">
    <property type="term" value="F:metal ion binding"/>
    <property type="evidence" value="ECO:0007669"/>
    <property type="project" value="UniProtKB-KW"/>
</dbReference>
<dbReference type="InterPro" id="IPR023801">
    <property type="entry name" value="His_deacetylse_dom"/>
</dbReference>
<keyword evidence="3" id="KW-0479">Metal-binding</keyword>
<sequence>MRAFYHPDQSLHDPKQYLRFGRVVAPKDLPERTQRLLGALDRHGIEPETPAAHGVDPILKVHGEGFVQFLETAWARWQELPAERGPEVWPSTFPYWSGRPDEDMRPPCRPTGFIGQLGWYLGDLSVPIGEHCWTSTLRSAETAVSGADALLAGERAVYALCRPSGHHARADRATGFCYINNTAVAAQRLCSKYGKVAILDVDAHHGDGTQQIFYRRPDVLTISVHADPSSYYPFYTGYEDERGNGPGEGFNLNLPLVHGAAGPEMEAAVDRAARAIREFGAEALVVALGYDAHKDDPIGVLKLEAQDFGTIGSQVKALGLPTLVVQEGGYAIEAIGDCLDAFLGGFKA</sequence>
<evidence type="ECO:0000256" key="5">
    <source>
        <dbReference type="ARBA" id="ARBA00022833"/>
    </source>
</evidence>
<dbReference type="GO" id="GO:0004407">
    <property type="term" value="F:histone deacetylase activity"/>
    <property type="evidence" value="ECO:0007669"/>
    <property type="project" value="TreeGrafter"/>
</dbReference>
<protein>
    <submittedName>
        <fullName evidence="7">Histone deacetylase family protein</fullName>
    </submittedName>
</protein>
<dbReference type="Pfam" id="PF00850">
    <property type="entry name" value="Hist_deacetyl"/>
    <property type="match status" value="1"/>
</dbReference>
<dbReference type="EMBL" id="QQTP01000008">
    <property type="protein sequence ID" value="RDJ23764.1"/>
    <property type="molecule type" value="Genomic_DNA"/>
</dbReference>
<dbReference type="InterPro" id="IPR023696">
    <property type="entry name" value="Ureohydrolase_dom_sf"/>
</dbReference>
<evidence type="ECO:0000259" key="6">
    <source>
        <dbReference type="Pfam" id="PF00850"/>
    </source>
</evidence>
<dbReference type="GO" id="GO:0016787">
    <property type="term" value="F:hydrolase activity"/>
    <property type="evidence" value="ECO:0007669"/>
    <property type="project" value="UniProtKB-KW"/>
</dbReference>
<dbReference type="SUPFAM" id="SSF52768">
    <property type="entry name" value="Arginase/deacetylase"/>
    <property type="match status" value="1"/>
</dbReference>
<organism evidence="7 8">
    <name type="scientific">Bosea caraganae</name>
    <dbReference type="NCBI Taxonomy" id="2763117"/>
    <lineage>
        <taxon>Bacteria</taxon>
        <taxon>Pseudomonadati</taxon>
        <taxon>Pseudomonadota</taxon>
        <taxon>Alphaproteobacteria</taxon>
        <taxon>Hyphomicrobiales</taxon>
        <taxon>Boseaceae</taxon>
        <taxon>Bosea</taxon>
    </lineage>
</organism>
<comment type="caution">
    <text evidence="7">The sequence shown here is derived from an EMBL/GenBank/DDBJ whole genome shotgun (WGS) entry which is preliminary data.</text>
</comment>
<dbReference type="InterPro" id="IPR000286">
    <property type="entry name" value="HDACs"/>
</dbReference>
<evidence type="ECO:0000256" key="1">
    <source>
        <dbReference type="ARBA" id="ARBA00001947"/>
    </source>
</evidence>
<comment type="cofactor">
    <cofactor evidence="1">
        <name>Zn(2+)</name>
        <dbReference type="ChEBI" id="CHEBI:29105"/>
    </cofactor>
</comment>
<evidence type="ECO:0000256" key="2">
    <source>
        <dbReference type="ARBA" id="ARBA00005947"/>
    </source>
</evidence>
<evidence type="ECO:0000256" key="3">
    <source>
        <dbReference type="ARBA" id="ARBA00022723"/>
    </source>
</evidence>
<dbReference type="RefSeq" id="WP_114830389.1">
    <property type="nucleotide sequence ID" value="NZ_QQTO01000035.1"/>
</dbReference>
<dbReference type="PANTHER" id="PTHR10625:SF17">
    <property type="entry name" value="HISTONE DEACETYLASE 8"/>
    <property type="match status" value="1"/>
</dbReference>
<dbReference type="InterPro" id="IPR037138">
    <property type="entry name" value="His_deacetylse_dom_sf"/>
</dbReference>
<dbReference type="CDD" id="cd10001">
    <property type="entry name" value="HDAC_classII_APAH"/>
    <property type="match status" value="1"/>
</dbReference>
<dbReference type="AlphaFoldDB" id="A0A370L4Q9"/>
<name>A0A370L4Q9_9HYPH</name>
<evidence type="ECO:0000313" key="8">
    <source>
        <dbReference type="Proteomes" id="UP000255207"/>
    </source>
</evidence>
<comment type="similarity">
    <text evidence="2">Belongs to the histone deacetylase family.</text>
</comment>
<keyword evidence="5" id="KW-0862">Zinc</keyword>
<proteinExistence type="inferred from homology"/>
<feature type="domain" description="Histone deacetylase" evidence="6">
    <location>
        <begin position="30"/>
        <end position="343"/>
    </location>
</feature>
<dbReference type="OrthoDB" id="9808367at2"/>
<keyword evidence="4" id="KW-0378">Hydrolase</keyword>
<accession>A0A370L4Q9</accession>
<evidence type="ECO:0000256" key="4">
    <source>
        <dbReference type="ARBA" id="ARBA00022801"/>
    </source>
</evidence>
<dbReference type="PANTHER" id="PTHR10625">
    <property type="entry name" value="HISTONE DEACETYLASE HDAC1-RELATED"/>
    <property type="match status" value="1"/>
</dbReference>
<gene>
    <name evidence="7" type="ORF">DWE98_16640</name>
</gene>
<evidence type="ECO:0000313" key="7">
    <source>
        <dbReference type="EMBL" id="RDJ23764.1"/>
    </source>
</evidence>